<evidence type="ECO:0000256" key="1">
    <source>
        <dbReference type="ARBA" id="ARBA00023125"/>
    </source>
</evidence>
<keyword evidence="1" id="KW-0238">DNA-binding</keyword>
<dbReference type="PANTHER" id="PTHR36924:SF1">
    <property type="entry name" value="ANTITOXIN HIGA-1"/>
    <property type="match status" value="1"/>
</dbReference>
<sequence>MAIQLHSTFAVHPGAWLRDELVTPKDLSVTALAEALGVTRQAASNLLNGKAGVSAEMAIRFEKLFGVSADTLMRMQARHDLSKARAHEQDITVRPLAAA</sequence>
<name>A0A4Y9S242_9CAUL</name>
<dbReference type="PROSITE" id="PS50943">
    <property type="entry name" value="HTH_CROC1"/>
    <property type="match status" value="1"/>
</dbReference>
<dbReference type="Pfam" id="PF01381">
    <property type="entry name" value="HTH_3"/>
    <property type="match status" value="1"/>
</dbReference>
<dbReference type="EMBL" id="SPVH01000002">
    <property type="protein sequence ID" value="TFW14005.1"/>
    <property type="molecule type" value="Genomic_DNA"/>
</dbReference>
<dbReference type="InterPro" id="IPR010982">
    <property type="entry name" value="Lambda_DNA-bd_dom_sf"/>
</dbReference>
<dbReference type="AlphaFoldDB" id="A0A4Y9S242"/>
<dbReference type="SUPFAM" id="SSF47413">
    <property type="entry name" value="lambda repressor-like DNA-binding domains"/>
    <property type="match status" value="1"/>
</dbReference>
<proteinExistence type="predicted"/>
<keyword evidence="4" id="KW-1185">Reference proteome</keyword>
<protein>
    <submittedName>
        <fullName evidence="3">Addiction module antidote protein, HigA family</fullName>
    </submittedName>
</protein>
<dbReference type="CDD" id="cd00093">
    <property type="entry name" value="HTH_XRE"/>
    <property type="match status" value="1"/>
</dbReference>
<feature type="domain" description="HTH cro/C1-type" evidence="2">
    <location>
        <begin position="25"/>
        <end position="72"/>
    </location>
</feature>
<dbReference type="OrthoDB" id="7205516at2"/>
<dbReference type="SMART" id="SM00530">
    <property type="entry name" value="HTH_XRE"/>
    <property type="match status" value="1"/>
</dbReference>
<gene>
    <name evidence="3" type="primary">higA</name>
    <name evidence="3" type="ORF">EGY25_02000</name>
</gene>
<evidence type="ECO:0000313" key="3">
    <source>
        <dbReference type="EMBL" id="TFW14005.1"/>
    </source>
</evidence>
<dbReference type="InterPro" id="IPR001387">
    <property type="entry name" value="Cro/C1-type_HTH"/>
</dbReference>
<reference evidence="3 4" key="1">
    <citation type="submission" date="2019-03" db="EMBL/GenBank/DDBJ databases">
        <title>Draft genome of Brevundimonas sp. a heavy metal resistant soil bacteria.</title>
        <authorList>
            <person name="Soto J."/>
        </authorList>
    </citation>
    <scope>NUCLEOTIDE SEQUENCE [LARGE SCALE GENOMIC DNA]</scope>
    <source>
        <strain evidence="3 4">B-10</strain>
    </source>
</reference>
<evidence type="ECO:0000313" key="4">
    <source>
        <dbReference type="Proteomes" id="UP000298216"/>
    </source>
</evidence>
<dbReference type="NCBIfam" id="TIGR02607">
    <property type="entry name" value="antidote_HigA"/>
    <property type="match status" value="1"/>
</dbReference>
<dbReference type="PANTHER" id="PTHR36924">
    <property type="entry name" value="ANTITOXIN HIGA-1"/>
    <property type="match status" value="1"/>
</dbReference>
<evidence type="ECO:0000259" key="2">
    <source>
        <dbReference type="PROSITE" id="PS50943"/>
    </source>
</evidence>
<dbReference type="InterPro" id="IPR013430">
    <property type="entry name" value="Toxin_antidote_HigA"/>
</dbReference>
<comment type="caution">
    <text evidence="3">The sequence shown here is derived from an EMBL/GenBank/DDBJ whole genome shotgun (WGS) entry which is preliminary data.</text>
</comment>
<organism evidence="3 4">
    <name type="scientific">Brevundimonas intermedia</name>
    <dbReference type="NCBI Taxonomy" id="74315"/>
    <lineage>
        <taxon>Bacteria</taxon>
        <taxon>Pseudomonadati</taxon>
        <taxon>Pseudomonadota</taxon>
        <taxon>Alphaproteobacteria</taxon>
        <taxon>Caulobacterales</taxon>
        <taxon>Caulobacteraceae</taxon>
        <taxon>Brevundimonas</taxon>
    </lineage>
</organism>
<dbReference type="Proteomes" id="UP000298216">
    <property type="component" value="Unassembled WGS sequence"/>
</dbReference>
<dbReference type="GO" id="GO:0003677">
    <property type="term" value="F:DNA binding"/>
    <property type="evidence" value="ECO:0007669"/>
    <property type="project" value="UniProtKB-KW"/>
</dbReference>
<accession>A0A4Y9S242</accession>
<dbReference type="Gene3D" id="1.10.260.40">
    <property type="entry name" value="lambda repressor-like DNA-binding domains"/>
    <property type="match status" value="1"/>
</dbReference>